<dbReference type="InterPro" id="IPR005828">
    <property type="entry name" value="MFS_sugar_transport-like"/>
</dbReference>
<evidence type="ECO:0000313" key="9">
    <source>
        <dbReference type="EMBL" id="ONH76307.1"/>
    </source>
</evidence>
<evidence type="ECO:0000259" key="8">
    <source>
        <dbReference type="PROSITE" id="PS50850"/>
    </source>
</evidence>
<dbReference type="InterPro" id="IPR005829">
    <property type="entry name" value="Sugar_transporter_CS"/>
</dbReference>
<dbReference type="PROSITE" id="PS50850">
    <property type="entry name" value="MFS"/>
    <property type="match status" value="2"/>
</dbReference>
<dbReference type="NCBIfam" id="TIGR00887">
    <property type="entry name" value="2A0109"/>
    <property type="match status" value="2"/>
</dbReference>
<dbReference type="PANTHER" id="PTHR24064">
    <property type="entry name" value="SOLUTE CARRIER FAMILY 22 MEMBER"/>
    <property type="match status" value="1"/>
</dbReference>
<evidence type="ECO:0000256" key="7">
    <source>
        <dbReference type="SAM" id="Phobius"/>
    </source>
</evidence>
<comment type="caution">
    <text evidence="9">The sequence shown here is derived from an EMBL/GenBank/DDBJ whole genome shotgun (WGS) entry which is preliminary data.</text>
</comment>
<evidence type="ECO:0000256" key="4">
    <source>
        <dbReference type="ARBA" id="ARBA00022692"/>
    </source>
</evidence>
<evidence type="ECO:0000256" key="1">
    <source>
        <dbReference type="ARBA" id="ARBA00004141"/>
    </source>
</evidence>
<dbReference type="InterPro" id="IPR020846">
    <property type="entry name" value="MFS_dom"/>
</dbReference>
<dbReference type="InterPro" id="IPR036259">
    <property type="entry name" value="MFS_trans_sf"/>
</dbReference>
<comment type="subcellular location">
    <subcellularLocation>
        <location evidence="1">Membrane</location>
        <topology evidence="1">Multi-pass membrane protein</topology>
    </subcellularLocation>
</comment>
<dbReference type="Pfam" id="PF00083">
    <property type="entry name" value="Sugar_tr"/>
    <property type="match status" value="2"/>
</dbReference>
<keyword evidence="3" id="KW-0592">Phosphate transport</keyword>
<protein>
    <submittedName>
        <fullName evidence="9">Inorganic phosphate transporter PHO84</fullName>
    </submittedName>
</protein>
<feature type="domain" description="Major facilitator superfamily (MFS) profile" evidence="8">
    <location>
        <begin position="600"/>
        <end position="1069"/>
    </location>
</feature>
<feature type="transmembrane region" description="Helical" evidence="7">
    <location>
        <begin position="408"/>
        <end position="427"/>
    </location>
</feature>
<dbReference type="GO" id="GO:0016020">
    <property type="term" value="C:membrane"/>
    <property type="evidence" value="ECO:0007669"/>
    <property type="project" value="UniProtKB-SubCell"/>
</dbReference>
<dbReference type="VEuPathDB" id="FungiDB:C5L36_0C10940"/>
<evidence type="ECO:0000256" key="6">
    <source>
        <dbReference type="ARBA" id="ARBA00023136"/>
    </source>
</evidence>
<dbReference type="CDD" id="cd17364">
    <property type="entry name" value="MFS_PhT"/>
    <property type="match status" value="2"/>
</dbReference>
<sequence>MSIEHQTTQYKTAGGNAAFHNFINDFADIEDPLERKRLALEKIDNASFSWYHIRAIAVAGVGFLTDSYDIFAINMAIPMIANVYFNGKIPSSTETLLKVSTSVGTVIGQVGFGMLADLVGRKAIYGVELIIMIAATVLQCSIGESPGVNFPAILTFYRIVMGIGIGGDYPLSSIITSEFATTKWRGAIMAAVFANQGWGQLLGGIVAIISIAGYKSQINVESNSLCDFACRKANDQMWRILIGFGAVPGLVALYFRLTIPESPRYTFDVSNELEKATADAGKFVSGKHGNADVGDIEYLAEHEDKNVLENYAPPKASFKDFWAHFSQWRYGKVLLGTAGSWFMLDVAFYGLGLNSANILKTIGFAKSKNIYHSLYNQAAGNLILVCAGSIPGYWFSVATVDTIGRKPVQFWGFTILTVLFCIIGFAYHKLSEGGLLALYILCQFFQNFGPNTTTFIVPGECYPTRYRSTAHGLSAASGKIGAIIAQTCIGTLQNRGCAAKGLASGCWLNHVMEIFALFMLLGMGTTLCIPETKRKTLEQISEEVHGDCELKQNLNYTSGGNAAFHNFVNDYAHIEDPLERKRLALEAIDNASFGWYHVRTIMVGGVGFLTDAYDIFSVNLGVSYMAYVYWNGNMPSSTETLIKVSTSVGTVIGQLGFGYLADLLGRGSIYGIELMIMIGATILQCTTGHSPAISFPALLTVYRILMGIGIGADYPLSSIITSEFAITKWRGAIMGAVFANQGWGQFLAGVVTAVCVAAYKNELNINGVENCDHTCMRACDQIWRIVIGFGAVPGMAALYFRLTIPESPRYQLNNMEAEDGDSGSLQEVDLKNPETRQVEKNEDEQEAPAVASWSDFYNHFKQWKHGKILIGTAGSWFMLDVAYYGLGLNTASILESIGFANSDNIYMSLKNQAVGNLILVCAGTIPGYWFTVATVDTIGRKPIQIGGFIILTALFCGIGFGYDKLGSGGRLGLYIVAQFFQNFGPNTTTFIVPGECYPTRYRSTAHGMSAASGKIGAIIAQSCIGTLKDHGCAAKGLPKGCWLNHVMEIFALFMLLGIFTSLCIPETKRKTLEQLAEELHGEIDYSKRPAKGDIEVGSSGHTESTV</sequence>
<dbReference type="Gene3D" id="1.20.1250.20">
    <property type="entry name" value="MFS general substrate transporter like domains"/>
    <property type="match status" value="4"/>
</dbReference>
<organism evidence="9 10">
    <name type="scientific">Pichia kudriavzevii</name>
    <name type="common">Yeast</name>
    <name type="synonym">Issatchenkia orientalis</name>
    <dbReference type="NCBI Taxonomy" id="4909"/>
    <lineage>
        <taxon>Eukaryota</taxon>
        <taxon>Fungi</taxon>
        <taxon>Dikarya</taxon>
        <taxon>Ascomycota</taxon>
        <taxon>Saccharomycotina</taxon>
        <taxon>Pichiomycetes</taxon>
        <taxon>Pichiales</taxon>
        <taxon>Pichiaceae</taxon>
        <taxon>Pichia</taxon>
    </lineage>
</organism>
<dbReference type="GO" id="GO:0005315">
    <property type="term" value="F:phosphate transmembrane transporter activity"/>
    <property type="evidence" value="ECO:0007669"/>
    <property type="project" value="InterPro"/>
</dbReference>
<feature type="transmembrane region" description="Helical" evidence="7">
    <location>
        <begin position="943"/>
        <end position="962"/>
    </location>
</feature>
<feature type="transmembrane region" description="Helical" evidence="7">
    <location>
        <begin position="333"/>
        <end position="354"/>
    </location>
</feature>
<feature type="transmembrane region" description="Helical" evidence="7">
    <location>
        <begin position="913"/>
        <end position="931"/>
    </location>
</feature>
<keyword evidence="5 7" id="KW-1133">Transmembrane helix</keyword>
<dbReference type="SUPFAM" id="SSF103473">
    <property type="entry name" value="MFS general substrate transporter"/>
    <property type="match status" value="2"/>
</dbReference>
<reference evidence="10" key="1">
    <citation type="journal article" date="2017" name="Genome Announc.">
        <title>Genome sequences of Cyberlindnera fabianii 65, Pichia kudriavzevii 129, and Saccharomyces cerevisiae 131 isolated from fermented masau fruits in Zimbabwe.</title>
        <authorList>
            <person name="van Rijswijck I.M.H."/>
            <person name="Derks M.F.L."/>
            <person name="Abee T."/>
            <person name="de Ridder D."/>
            <person name="Smid E.J."/>
        </authorList>
    </citation>
    <scope>NUCLEOTIDE SEQUENCE [LARGE SCALE GENOMIC DNA]</scope>
    <source>
        <strain evidence="10">129</strain>
    </source>
</reference>
<accession>A0A1V2LRD1</accession>
<gene>
    <name evidence="9" type="ORF">BOH78_1234</name>
</gene>
<name>A0A1V2LRD1_PICKU</name>
<dbReference type="EMBL" id="MQVM01000004">
    <property type="protein sequence ID" value="ONH76307.1"/>
    <property type="molecule type" value="Genomic_DNA"/>
</dbReference>
<dbReference type="AlphaFoldDB" id="A0A1V2LRD1"/>
<evidence type="ECO:0000313" key="10">
    <source>
        <dbReference type="Proteomes" id="UP000189274"/>
    </source>
</evidence>
<dbReference type="PROSITE" id="PS00217">
    <property type="entry name" value="SUGAR_TRANSPORT_2"/>
    <property type="match status" value="2"/>
</dbReference>
<proteinExistence type="predicted"/>
<keyword evidence="2" id="KW-0813">Transport</keyword>
<dbReference type="FunFam" id="1.20.1250.20:FF:000421">
    <property type="entry name" value="Inorganic phosphate transporter"/>
    <property type="match status" value="2"/>
</dbReference>
<dbReference type="GO" id="GO:0006817">
    <property type="term" value="P:phosphate ion transport"/>
    <property type="evidence" value="ECO:0007669"/>
    <property type="project" value="UniProtKB-KW"/>
</dbReference>
<evidence type="ECO:0000256" key="2">
    <source>
        <dbReference type="ARBA" id="ARBA00022448"/>
    </source>
</evidence>
<feature type="domain" description="Major facilitator superfamily (MFS) profile" evidence="8">
    <location>
        <begin position="55"/>
        <end position="534"/>
    </location>
</feature>
<dbReference type="Proteomes" id="UP000189274">
    <property type="component" value="Unassembled WGS sequence"/>
</dbReference>
<feature type="transmembrane region" description="Helical" evidence="7">
    <location>
        <begin position="782"/>
        <end position="800"/>
    </location>
</feature>
<evidence type="ECO:0000256" key="5">
    <source>
        <dbReference type="ARBA" id="ARBA00022989"/>
    </source>
</evidence>
<keyword evidence="4 7" id="KW-0812">Transmembrane</keyword>
<feature type="transmembrane region" description="Helical" evidence="7">
    <location>
        <begin position="1045"/>
        <end position="1064"/>
    </location>
</feature>
<dbReference type="InterPro" id="IPR004738">
    <property type="entry name" value="Phos_permease"/>
</dbReference>
<feature type="transmembrane region" description="Helical" evidence="7">
    <location>
        <begin position="237"/>
        <end position="255"/>
    </location>
</feature>
<evidence type="ECO:0000256" key="3">
    <source>
        <dbReference type="ARBA" id="ARBA00022592"/>
    </source>
</evidence>
<keyword evidence="6 7" id="KW-0472">Membrane</keyword>
<feature type="transmembrane region" description="Helical" evidence="7">
    <location>
        <begin position="374"/>
        <end position="396"/>
    </location>
</feature>